<protein>
    <submittedName>
        <fullName evidence="1">Uncharacterized protein</fullName>
    </submittedName>
</protein>
<sequence length="86" mass="9161">MQDSDLRLDGNAAAGWLHEIFGREMTAVSSTCAHCSNAAPLGALLVYASDIGVVMRCPTCNAALLRITHIRGRYCLDVNLAEPLTG</sequence>
<dbReference type="EMBL" id="CADCWP010000252">
    <property type="protein sequence ID" value="CAA9580904.1"/>
    <property type="molecule type" value="Genomic_DNA"/>
</dbReference>
<dbReference type="AlphaFoldDB" id="A0A6J4VJC8"/>
<proteinExistence type="predicted"/>
<reference evidence="1" key="1">
    <citation type="submission" date="2020-02" db="EMBL/GenBank/DDBJ databases">
        <authorList>
            <person name="Meier V. D."/>
        </authorList>
    </citation>
    <scope>NUCLEOTIDE SEQUENCE</scope>
    <source>
        <strain evidence="1">AVDCRST_MAG86</strain>
    </source>
</reference>
<dbReference type="Pfam" id="PF20120">
    <property type="entry name" value="DUF6510"/>
    <property type="match status" value="1"/>
</dbReference>
<name>A0A6J4VJC8_9DEIN</name>
<dbReference type="InterPro" id="IPR045423">
    <property type="entry name" value="DUF6510"/>
</dbReference>
<accession>A0A6J4VJC8</accession>
<gene>
    <name evidence="1" type="ORF">AVDCRST_MAG86-2730</name>
</gene>
<evidence type="ECO:0000313" key="1">
    <source>
        <dbReference type="EMBL" id="CAA9580904.1"/>
    </source>
</evidence>
<organism evidence="1">
    <name type="scientific">uncultured Truepera sp</name>
    <dbReference type="NCBI Taxonomy" id="543023"/>
    <lineage>
        <taxon>Bacteria</taxon>
        <taxon>Thermotogati</taxon>
        <taxon>Deinococcota</taxon>
        <taxon>Deinococci</taxon>
        <taxon>Trueperales</taxon>
        <taxon>Trueperaceae</taxon>
        <taxon>Truepera</taxon>
        <taxon>environmental samples</taxon>
    </lineage>
</organism>